<comment type="caution">
    <text evidence="2">The sequence shown here is derived from an EMBL/GenBank/DDBJ whole genome shotgun (WGS) entry which is preliminary data.</text>
</comment>
<gene>
    <name evidence="2" type="ORF">QVE165_LOCUS36955</name>
</gene>
<keyword evidence="3" id="KW-1185">Reference proteome</keyword>
<keyword evidence="1" id="KW-1133">Transmembrane helix</keyword>
<dbReference type="Proteomes" id="UP000663832">
    <property type="component" value="Unassembled WGS sequence"/>
</dbReference>
<keyword evidence="1" id="KW-0812">Transmembrane</keyword>
<dbReference type="EMBL" id="CAJNOM010000377">
    <property type="protein sequence ID" value="CAF1403670.1"/>
    <property type="molecule type" value="Genomic_DNA"/>
</dbReference>
<keyword evidence="1" id="KW-0472">Membrane</keyword>
<proteinExistence type="predicted"/>
<evidence type="ECO:0000313" key="3">
    <source>
        <dbReference type="Proteomes" id="UP000663832"/>
    </source>
</evidence>
<evidence type="ECO:0000256" key="1">
    <source>
        <dbReference type="SAM" id="Phobius"/>
    </source>
</evidence>
<dbReference type="AlphaFoldDB" id="A0A815LAS7"/>
<accession>A0A815LAS7</accession>
<sequence>MLANNEINQTYTTELCGTLEFSYSFGFFVALSGDSGIVTFNDPSYLDANRWKRLILQNMLNLRKFYFEYHDYFDDNYKLTPYHRLSNQFLCSFWIERQWIFDVSIDNFDIIYSIQPYRYAQRPYIEKKRFEFEEHKLYHQNIIENINSPIPLSVTNHLHESINKILINKMNLFLTVFKITHLDVDCSTITISNLINLIQQLSYLKLLRMSHLPLLKTEYLINEKRRIIRLSQKNKNITRVNLEYVSQIEQIQFIFKTNAKFIKYLILMCLFIPSIMKTIIIQLNI</sequence>
<organism evidence="2 3">
    <name type="scientific">Adineta steineri</name>
    <dbReference type="NCBI Taxonomy" id="433720"/>
    <lineage>
        <taxon>Eukaryota</taxon>
        <taxon>Metazoa</taxon>
        <taxon>Spiralia</taxon>
        <taxon>Gnathifera</taxon>
        <taxon>Rotifera</taxon>
        <taxon>Eurotatoria</taxon>
        <taxon>Bdelloidea</taxon>
        <taxon>Adinetida</taxon>
        <taxon>Adinetidae</taxon>
        <taxon>Adineta</taxon>
    </lineage>
</organism>
<reference evidence="2" key="1">
    <citation type="submission" date="2021-02" db="EMBL/GenBank/DDBJ databases">
        <authorList>
            <person name="Nowell W R."/>
        </authorList>
    </citation>
    <scope>NUCLEOTIDE SEQUENCE</scope>
</reference>
<name>A0A815LAS7_9BILA</name>
<protein>
    <submittedName>
        <fullName evidence="2">Uncharacterized protein</fullName>
    </submittedName>
</protein>
<evidence type="ECO:0000313" key="2">
    <source>
        <dbReference type="EMBL" id="CAF1403670.1"/>
    </source>
</evidence>
<feature type="transmembrane region" description="Helical" evidence="1">
    <location>
        <begin position="261"/>
        <end position="280"/>
    </location>
</feature>